<evidence type="ECO:0000313" key="2">
    <source>
        <dbReference type="EMBL" id="EFC48012.1"/>
    </source>
</evidence>
<gene>
    <name evidence="2" type="ORF">NAEGRDRAFT_46746</name>
</gene>
<evidence type="ECO:0000256" key="1">
    <source>
        <dbReference type="SAM" id="MobiDB-lite"/>
    </source>
</evidence>
<proteinExistence type="predicted"/>
<dbReference type="InParanoid" id="D2V4Y4"/>
<sequence>MNNRHNQHPTPFAPSTRPADLENTTPLFQKQQLMGNSTGPIKPNILQPQQQQQQLKKGGNDSSAASNLKRKALVDITNTQKGANLQQNNPLQPAKKKIKSNPIQVFNDNPNSNKSQQALPQPIKPKNILSQQLGKKIVSTLKSNPLKLTFDDNEIEYCPQSDEVFEHPTPVFSEFNLQTGQTEDIFVTLSDERMKEITKPPTCKPGSFLSFDVLDSITTTPSSPSPQPLSPIAFDDIFNFEVL</sequence>
<dbReference type="EMBL" id="GG738852">
    <property type="protein sequence ID" value="EFC48012.1"/>
    <property type="molecule type" value="Genomic_DNA"/>
</dbReference>
<protein>
    <submittedName>
        <fullName evidence="2">Predicted protein</fullName>
    </submittedName>
</protein>
<name>D2V4Y4_NAEGR</name>
<dbReference type="OrthoDB" id="10562842at2759"/>
<feature type="compositionally biased region" description="Polar residues" evidence="1">
    <location>
        <begin position="22"/>
        <end position="39"/>
    </location>
</feature>
<organism evidence="3">
    <name type="scientific">Naegleria gruberi</name>
    <name type="common">Amoeba</name>
    <dbReference type="NCBI Taxonomy" id="5762"/>
    <lineage>
        <taxon>Eukaryota</taxon>
        <taxon>Discoba</taxon>
        <taxon>Heterolobosea</taxon>
        <taxon>Tetramitia</taxon>
        <taxon>Eutetramitia</taxon>
        <taxon>Vahlkampfiidae</taxon>
        <taxon>Naegleria</taxon>
    </lineage>
</organism>
<feature type="compositionally biased region" description="Low complexity" evidence="1">
    <location>
        <begin position="40"/>
        <end position="57"/>
    </location>
</feature>
<dbReference type="Proteomes" id="UP000006671">
    <property type="component" value="Unassembled WGS sequence"/>
</dbReference>
<keyword evidence="3" id="KW-1185">Reference proteome</keyword>
<evidence type="ECO:0000313" key="3">
    <source>
        <dbReference type="Proteomes" id="UP000006671"/>
    </source>
</evidence>
<dbReference type="GeneID" id="8860557"/>
<feature type="compositionally biased region" description="Polar residues" evidence="1">
    <location>
        <begin position="102"/>
        <end position="119"/>
    </location>
</feature>
<feature type="region of interest" description="Disordered" evidence="1">
    <location>
        <begin position="1"/>
        <end position="65"/>
    </location>
</feature>
<dbReference type="AlphaFoldDB" id="D2V4Y4"/>
<feature type="region of interest" description="Disordered" evidence="1">
    <location>
        <begin position="102"/>
        <end position="122"/>
    </location>
</feature>
<accession>D2V4Y4</accession>
<dbReference type="KEGG" id="ngr:NAEGRDRAFT_46746"/>
<reference evidence="2 3" key="1">
    <citation type="journal article" date="2010" name="Cell">
        <title>The genome of Naegleria gruberi illuminates early eukaryotic versatility.</title>
        <authorList>
            <person name="Fritz-Laylin L.K."/>
            <person name="Prochnik S.E."/>
            <person name="Ginger M.L."/>
            <person name="Dacks J.B."/>
            <person name="Carpenter M.L."/>
            <person name="Field M.C."/>
            <person name="Kuo A."/>
            <person name="Paredez A."/>
            <person name="Chapman J."/>
            <person name="Pham J."/>
            <person name="Shu S."/>
            <person name="Neupane R."/>
            <person name="Cipriano M."/>
            <person name="Mancuso J."/>
            <person name="Tu H."/>
            <person name="Salamov A."/>
            <person name="Lindquist E."/>
            <person name="Shapiro H."/>
            <person name="Lucas S."/>
            <person name="Grigoriev I.V."/>
            <person name="Cande W.Z."/>
            <person name="Fulton C."/>
            <person name="Rokhsar D.S."/>
            <person name="Dawson S.C."/>
        </authorList>
    </citation>
    <scope>NUCLEOTIDE SEQUENCE [LARGE SCALE GENOMIC DNA]</scope>
    <source>
        <strain evidence="2 3">NEG-M</strain>
    </source>
</reference>
<dbReference type="VEuPathDB" id="AmoebaDB:NAEGRDRAFT_46746"/>
<dbReference type="RefSeq" id="XP_002680756.1">
    <property type="nucleotide sequence ID" value="XM_002680710.1"/>
</dbReference>